<name>A0A9W4TA69_9GLOM</name>
<protein>
    <submittedName>
        <fullName evidence="1">7667_t:CDS:1</fullName>
    </submittedName>
</protein>
<dbReference type="EMBL" id="CAMKVN010013648">
    <property type="protein sequence ID" value="CAI2196109.1"/>
    <property type="molecule type" value="Genomic_DNA"/>
</dbReference>
<reference evidence="1" key="1">
    <citation type="submission" date="2022-08" db="EMBL/GenBank/DDBJ databases">
        <authorList>
            <person name="Kallberg Y."/>
            <person name="Tangrot J."/>
            <person name="Rosling A."/>
        </authorList>
    </citation>
    <scope>NUCLEOTIDE SEQUENCE</scope>
    <source>
        <strain evidence="1">Wild A</strain>
    </source>
</reference>
<accession>A0A9W4TA69</accession>
<dbReference type="OrthoDB" id="2478182at2759"/>
<organism evidence="1 2">
    <name type="scientific">Funneliformis geosporum</name>
    <dbReference type="NCBI Taxonomy" id="1117311"/>
    <lineage>
        <taxon>Eukaryota</taxon>
        <taxon>Fungi</taxon>
        <taxon>Fungi incertae sedis</taxon>
        <taxon>Mucoromycota</taxon>
        <taxon>Glomeromycotina</taxon>
        <taxon>Glomeromycetes</taxon>
        <taxon>Glomerales</taxon>
        <taxon>Glomeraceae</taxon>
        <taxon>Funneliformis</taxon>
    </lineage>
</organism>
<evidence type="ECO:0000313" key="1">
    <source>
        <dbReference type="EMBL" id="CAI2196109.1"/>
    </source>
</evidence>
<gene>
    <name evidence="1" type="ORF">FWILDA_LOCUS17413</name>
</gene>
<keyword evidence="2" id="KW-1185">Reference proteome</keyword>
<dbReference type="AlphaFoldDB" id="A0A9W4TA69"/>
<dbReference type="Proteomes" id="UP001153678">
    <property type="component" value="Unassembled WGS sequence"/>
</dbReference>
<feature type="non-terminal residue" evidence="1">
    <location>
        <position position="1"/>
    </location>
</feature>
<feature type="non-terminal residue" evidence="1">
    <location>
        <position position="59"/>
    </location>
</feature>
<evidence type="ECO:0000313" key="2">
    <source>
        <dbReference type="Proteomes" id="UP001153678"/>
    </source>
</evidence>
<sequence>QEIILMVPENKRDAIIIEYSEYVRKLEEFSKEHLWVVRRYPLLSNIALKVLSIPATSAI</sequence>
<proteinExistence type="predicted"/>
<comment type="caution">
    <text evidence="1">The sequence shown here is derived from an EMBL/GenBank/DDBJ whole genome shotgun (WGS) entry which is preliminary data.</text>
</comment>